<feature type="region of interest" description="Disordered" evidence="1">
    <location>
        <begin position="75"/>
        <end position="102"/>
    </location>
</feature>
<dbReference type="InterPro" id="IPR002559">
    <property type="entry name" value="Transposase_11"/>
</dbReference>
<dbReference type="Proteomes" id="UP001226691">
    <property type="component" value="Unassembled WGS sequence"/>
</dbReference>
<accession>A0ABU0TQX5</accession>
<evidence type="ECO:0000259" key="2">
    <source>
        <dbReference type="Pfam" id="PF01609"/>
    </source>
</evidence>
<dbReference type="Pfam" id="PF01609">
    <property type="entry name" value="DDE_Tnp_1"/>
    <property type="match status" value="1"/>
</dbReference>
<evidence type="ECO:0000256" key="1">
    <source>
        <dbReference type="SAM" id="MobiDB-lite"/>
    </source>
</evidence>
<feature type="domain" description="Transposase IS4-like" evidence="2">
    <location>
        <begin position="3"/>
        <end position="145"/>
    </location>
</feature>
<organism evidence="3 5">
    <name type="scientific">Microbacterium trichothecenolyticum</name>
    <name type="common">Aureobacterium trichothecenolyticum</name>
    <dbReference type="NCBI Taxonomy" id="69370"/>
    <lineage>
        <taxon>Bacteria</taxon>
        <taxon>Bacillati</taxon>
        <taxon>Actinomycetota</taxon>
        <taxon>Actinomycetes</taxon>
        <taxon>Micrococcales</taxon>
        <taxon>Microbacteriaceae</taxon>
        <taxon>Microbacterium</taxon>
    </lineage>
</organism>
<dbReference type="EMBL" id="JAUTBF010000001">
    <property type="protein sequence ID" value="MDQ1123288.1"/>
    <property type="molecule type" value="Genomic_DNA"/>
</dbReference>
<dbReference type="NCBIfam" id="NF033580">
    <property type="entry name" value="transpos_IS5_3"/>
    <property type="match status" value="1"/>
</dbReference>
<dbReference type="PANTHER" id="PTHR30007">
    <property type="entry name" value="PHP DOMAIN PROTEIN"/>
    <property type="match status" value="1"/>
</dbReference>
<keyword evidence="5" id="KW-1185">Reference proteome</keyword>
<name>A0ABU0TQX5_MICTR</name>
<evidence type="ECO:0000313" key="3">
    <source>
        <dbReference type="EMBL" id="MDQ1122065.1"/>
    </source>
</evidence>
<comment type="caution">
    <text evidence="3">The sequence shown here is derived from an EMBL/GenBank/DDBJ whole genome shotgun (WGS) entry which is preliminary data.</text>
</comment>
<dbReference type="EMBL" id="JAUTBF010000001">
    <property type="protein sequence ID" value="MDQ1122065.1"/>
    <property type="molecule type" value="Genomic_DNA"/>
</dbReference>
<proteinExistence type="predicted"/>
<protein>
    <submittedName>
        <fullName evidence="3">Transposase</fullName>
    </submittedName>
</protein>
<sequence>MSTKIHQLVDGNGLPLVTVITPGQAGDSPMLIPMLEQLRVARPVGRPRTRPDAVRGDKAYSSRAIRAHLRGRGIKAVIPEPRDQQGHRKRRGSRGGRPVGLDADDYRNRNVIERRFCHTKQWRGLATRYDKLAVMFRAAVLIHATITWTKTLSDTP</sequence>
<dbReference type="PANTHER" id="PTHR30007:SF1">
    <property type="entry name" value="BLR1914 PROTEIN"/>
    <property type="match status" value="1"/>
</dbReference>
<reference evidence="3 5" key="1">
    <citation type="submission" date="2023-07" db="EMBL/GenBank/DDBJ databases">
        <title>Functional and genomic diversity of the sorghum phyllosphere microbiome.</title>
        <authorList>
            <person name="Shade A."/>
        </authorList>
    </citation>
    <scope>NUCLEOTIDE SEQUENCE [LARGE SCALE GENOMIC DNA]</scope>
    <source>
        <strain evidence="3 5">SORGH_AS_1207</strain>
    </source>
</reference>
<gene>
    <name evidence="3" type="ORF">QE412_000638</name>
    <name evidence="4" type="ORF">QE412_001861</name>
</gene>
<evidence type="ECO:0000313" key="4">
    <source>
        <dbReference type="EMBL" id="MDQ1123288.1"/>
    </source>
</evidence>
<evidence type="ECO:0000313" key="5">
    <source>
        <dbReference type="Proteomes" id="UP001226691"/>
    </source>
</evidence>